<evidence type="ECO:0000313" key="3">
    <source>
        <dbReference type="EMBL" id="GAA5147913.1"/>
    </source>
</evidence>
<name>A0ABP9PRK3_9BACT</name>
<dbReference type="Pfam" id="PF13360">
    <property type="entry name" value="PQQ_2"/>
    <property type="match status" value="3"/>
</dbReference>
<dbReference type="EMBL" id="BAABIA010000010">
    <property type="protein sequence ID" value="GAA5147913.1"/>
    <property type="molecule type" value="Genomic_DNA"/>
</dbReference>
<proteinExistence type="predicted"/>
<sequence>MSVIFRLQLSTLAFAAALAAQPATTPVFWPDKNGPTFDGVVPAAEAAKLPLKWNATTGENIVWKVDLQDEGHSSPVIGGDRIWFTSATTDGKKQFLYGIDRQSGKVVHHDVVFENAAPEELGNPLNNYAAPSPVLEADALYVHFGTYGTARIDPVTAKKVWERRDINVRHYRGPGSSPMIHGDLLILTFDGIDQQFVTALNKKTGETVWKTARTTDYGDLDAQGYPTRNGDMRKAYHTPSVFNLAGVETLVSIGSRAAFGYAVDTGKELWTVRHGGFNAAIRPLVCENVLVLNTGSERSHTVGVKIDAQMKGDITASHVIWDREKRNASEANSVLVGGLLFQITRGGIVTCMNPVTGEDVWEERLTGQHLPSPIAAGDRLYFSNDRGDTRVLRAGPKFEVLAENVLPDAMTAAPAAADGALFIRTKKQLFKIAAK</sequence>
<dbReference type="InterPro" id="IPR002372">
    <property type="entry name" value="PQQ_rpt_dom"/>
</dbReference>
<keyword evidence="1" id="KW-0732">Signal</keyword>
<organism evidence="3 4">
    <name type="scientific">Prosthecobacter algae</name>
    <dbReference type="NCBI Taxonomy" id="1144682"/>
    <lineage>
        <taxon>Bacteria</taxon>
        <taxon>Pseudomonadati</taxon>
        <taxon>Verrucomicrobiota</taxon>
        <taxon>Verrucomicrobiia</taxon>
        <taxon>Verrucomicrobiales</taxon>
        <taxon>Verrucomicrobiaceae</taxon>
        <taxon>Prosthecobacter</taxon>
    </lineage>
</organism>
<feature type="domain" description="Pyrrolo-quinoline quinone repeat" evidence="2">
    <location>
        <begin position="50"/>
        <end position="163"/>
    </location>
</feature>
<dbReference type="Proteomes" id="UP001499852">
    <property type="component" value="Unassembled WGS sequence"/>
</dbReference>
<dbReference type="PANTHER" id="PTHR34512:SF30">
    <property type="entry name" value="OUTER MEMBRANE PROTEIN ASSEMBLY FACTOR BAMB"/>
    <property type="match status" value="1"/>
</dbReference>
<keyword evidence="4" id="KW-1185">Reference proteome</keyword>
<dbReference type="InterPro" id="IPR015943">
    <property type="entry name" value="WD40/YVTN_repeat-like_dom_sf"/>
</dbReference>
<dbReference type="RefSeq" id="WP_345738501.1">
    <property type="nucleotide sequence ID" value="NZ_BAABIA010000010.1"/>
</dbReference>
<feature type="domain" description="Pyrrolo-quinoline quinone repeat" evidence="2">
    <location>
        <begin position="320"/>
        <end position="385"/>
    </location>
</feature>
<accession>A0ABP9PRK3</accession>
<gene>
    <name evidence="3" type="ORF">GCM10023213_43300</name>
</gene>
<feature type="domain" description="Pyrrolo-quinoline quinone repeat" evidence="2">
    <location>
        <begin position="196"/>
        <end position="297"/>
    </location>
</feature>
<evidence type="ECO:0000256" key="1">
    <source>
        <dbReference type="SAM" id="SignalP"/>
    </source>
</evidence>
<dbReference type="SUPFAM" id="SSF50998">
    <property type="entry name" value="Quinoprotein alcohol dehydrogenase-like"/>
    <property type="match status" value="1"/>
</dbReference>
<dbReference type="InterPro" id="IPR011047">
    <property type="entry name" value="Quinoprotein_ADH-like_sf"/>
</dbReference>
<evidence type="ECO:0000259" key="2">
    <source>
        <dbReference type="Pfam" id="PF13360"/>
    </source>
</evidence>
<protein>
    <submittedName>
        <fullName evidence="3">PQQ-binding-like beta-propeller repeat protein</fullName>
    </submittedName>
</protein>
<dbReference type="PANTHER" id="PTHR34512">
    <property type="entry name" value="CELL SURFACE PROTEIN"/>
    <property type="match status" value="1"/>
</dbReference>
<reference evidence="4" key="1">
    <citation type="journal article" date="2019" name="Int. J. Syst. Evol. Microbiol.">
        <title>The Global Catalogue of Microorganisms (GCM) 10K type strain sequencing project: providing services to taxonomists for standard genome sequencing and annotation.</title>
        <authorList>
            <consortium name="The Broad Institute Genomics Platform"/>
            <consortium name="The Broad Institute Genome Sequencing Center for Infectious Disease"/>
            <person name="Wu L."/>
            <person name="Ma J."/>
        </authorList>
    </citation>
    <scope>NUCLEOTIDE SEQUENCE [LARGE SCALE GENOMIC DNA]</scope>
    <source>
        <strain evidence="4">JCM 18053</strain>
    </source>
</reference>
<dbReference type="Gene3D" id="2.130.10.10">
    <property type="entry name" value="YVTN repeat-like/Quinoprotein amine dehydrogenase"/>
    <property type="match status" value="1"/>
</dbReference>
<evidence type="ECO:0000313" key="4">
    <source>
        <dbReference type="Proteomes" id="UP001499852"/>
    </source>
</evidence>
<comment type="caution">
    <text evidence="3">The sequence shown here is derived from an EMBL/GenBank/DDBJ whole genome shotgun (WGS) entry which is preliminary data.</text>
</comment>
<feature type="signal peptide" evidence="1">
    <location>
        <begin position="1"/>
        <end position="15"/>
    </location>
</feature>
<dbReference type="Gene3D" id="2.40.10.480">
    <property type="match status" value="1"/>
</dbReference>
<feature type="chain" id="PRO_5045747679" evidence="1">
    <location>
        <begin position="16"/>
        <end position="435"/>
    </location>
</feature>